<dbReference type="EMBL" id="MEZX01000002">
    <property type="protein sequence ID" value="OGD64574.1"/>
    <property type="molecule type" value="Genomic_DNA"/>
</dbReference>
<protein>
    <recommendedName>
        <fullName evidence="4">DUF2127 domain-containing protein</fullName>
    </recommendedName>
</protein>
<name>A0A1F5EBI3_9BACT</name>
<keyword evidence="1" id="KW-0472">Membrane</keyword>
<feature type="transmembrane region" description="Helical" evidence="1">
    <location>
        <begin position="52"/>
        <end position="72"/>
    </location>
</feature>
<accession>A0A1F5EBI3</accession>
<feature type="transmembrane region" description="Helical" evidence="1">
    <location>
        <begin position="102"/>
        <end position="120"/>
    </location>
</feature>
<evidence type="ECO:0000256" key="1">
    <source>
        <dbReference type="SAM" id="Phobius"/>
    </source>
</evidence>
<feature type="transmembrane region" description="Helical" evidence="1">
    <location>
        <begin position="7"/>
        <end position="40"/>
    </location>
</feature>
<sequence>MKFHRLLGLLLIIFCAGVVLLALLSLTTFSLLTIVAFPMMLENVSSIYPEGVVWLIVIFELIVGALAGWYLLRGRLLGLKLFIVVGAVGILLYLQPTILSNILLALILLGVGFLTYRSLLDSRQEPGR</sequence>
<keyword evidence="1" id="KW-1133">Transmembrane helix</keyword>
<comment type="caution">
    <text evidence="2">The sequence shown here is derived from an EMBL/GenBank/DDBJ whole genome shotgun (WGS) entry which is preliminary data.</text>
</comment>
<reference evidence="2 3" key="1">
    <citation type="journal article" date="2016" name="Nat. Commun.">
        <title>Thousands of microbial genomes shed light on interconnected biogeochemical processes in an aquifer system.</title>
        <authorList>
            <person name="Anantharaman K."/>
            <person name="Brown C.T."/>
            <person name="Hug L.A."/>
            <person name="Sharon I."/>
            <person name="Castelle C.J."/>
            <person name="Probst A.J."/>
            <person name="Thomas B.C."/>
            <person name="Singh A."/>
            <person name="Wilkins M.J."/>
            <person name="Karaoz U."/>
            <person name="Brodie E.L."/>
            <person name="Williams K.H."/>
            <person name="Hubbard S.S."/>
            <person name="Banfield J.F."/>
        </authorList>
    </citation>
    <scope>NUCLEOTIDE SEQUENCE [LARGE SCALE GENOMIC DNA]</scope>
</reference>
<organism evidence="2 3">
    <name type="scientific">Candidatus Berkelbacteria bacterium RIFCSPLOWO2_01_FULL_50_28</name>
    <dbReference type="NCBI Taxonomy" id="1797471"/>
    <lineage>
        <taxon>Bacteria</taxon>
        <taxon>Candidatus Berkelbacteria</taxon>
    </lineage>
</organism>
<evidence type="ECO:0000313" key="3">
    <source>
        <dbReference type="Proteomes" id="UP000177481"/>
    </source>
</evidence>
<dbReference type="AlphaFoldDB" id="A0A1F5EBI3"/>
<gene>
    <name evidence="2" type="ORF">A3A71_00770</name>
</gene>
<proteinExistence type="predicted"/>
<dbReference type="Proteomes" id="UP000177481">
    <property type="component" value="Unassembled WGS sequence"/>
</dbReference>
<evidence type="ECO:0000313" key="2">
    <source>
        <dbReference type="EMBL" id="OGD64574.1"/>
    </source>
</evidence>
<dbReference type="STRING" id="1797471.A3A71_00770"/>
<keyword evidence="1" id="KW-0812">Transmembrane</keyword>
<feature type="transmembrane region" description="Helical" evidence="1">
    <location>
        <begin position="79"/>
        <end position="96"/>
    </location>
</feature>
<evidence type="ECO:0008006" key="4">
    <source>
        <dbReference type="Google" id="ProtNLM"/>
    </source>
</evidence>